<accession>A0AAC9BN74</accession>
<protein>
    <submittedName>
        <fullName evidence="1">Uncharacterized protein</fullName>
    </submittedName>
</protein>
<gene>
    <name evidence="1" type="ORF">ACS15_4820</name>
</gene>
<dbReference type="AlphaFoldDB" id="A0AAC9BN74"/>
<dbReference type="KEGG" id="rin:ACS15_4820"/>
<proteinExistence type="predicted"/>
<name>A0AAC9BN74_9RALS</name>
<dbReference type="EMBL" id="CP012606">
    <property type="protein sequence ID" value="ANH77006.1"/>
    <property type="molecule type" value="Genomic_DNA"/>
</dbReference>
<reference evidence="1 2" key="1">
    <citation type="submission" date="2015-09" db="EMBL/GenBank/DDBJ databases">
        <authorList>
            <person name="Xu Y."/>
            <person name="Nagy A."/>
            <person name="Liu N.T."/>
            <person name="Nou X."/>
        </authorList>
    </citation>
    <scope>NUCLEOTIDE SEQUENCE [LARGE SCALE GENOMIC DNA]</scope>
    <source>
        <strain evidence="1 2">FC1138</strain>
    </source>
</reference>
<organism evidence="1 2">
    <name type="scientific">Ralstonia insidiosa</name>
    <dbReference type="NCBI Taxonomy" id="190721"/>
    <lineage>
        <taxon>Bacteria</taxon>
        <taxon>Pseudomonadati</taxon>
        <taxon>Pseudomonadota</taxon>
        <taxon>Betaproteobacteria</taxon>
        <taxon>Burkholderiales</taxon>
        <taxon>Burkholderiaceae</taxon>
        <taxon>Ralstonia</taxon>
    </lineage>
</organism>
<dbReference type="Proteomes" id="UP000077927">
    <property type="component" value="Chromosome 2"/>
</dbReference>
<evidence type="ECO:0000313" key="2">
    <source>
        <dbReference type="Proteomes" id="UP000077927"/>
    </source>
</evidence>
<sequence>MVILLNFRRADWPRPDTGARLNGRNTRCHALALERACR</sequence>
<evidence type="ECO:0000313" key="1">
    <source>
        <dbReference type="EMBL" id="ANH77006.1"/>
    </source>
</evidence>